<dbReference type="Pfam" id="PF00791">
    <property type="entry name" value="ZU5"/>
    <property type="match status" value="1"/>
</dbReference>
<sequence length="361" mass="40931">MFIFIQHGIFKVVAMTYKIQNEERKSETPPPRNAERSKEPIADIEDEKQVQEKFKNIPAPADSEKSKEPIADIEDDKQVQKDNYKTIPVPSPLYNICMILNSQDKELEKLIKDLKCLGREEDGVIGRFEASCQLDYSNNPMLFQWMAMQDREANRKLLLEELRQLSAGFRQKQDEAFRRFKSKIWTPPISKFASDVKTANIKQPPAAEETMETSSSAETTKVAPVAFKEERSSCEEKETLNVPVPTENQLKCMDGSMEEEVVITTEGGLIEIQDTGVSLEIPPGALVKEQLIKMRIVSEDYHDELAVSFGSNASVVVELLPSNLALLKPAKLTLPHCLVLKKGCEWKAKIYTSHHEKGKYK</sequence>
<organism evidence="3 4">
    <name type="scientific">Stichopus japonicus</name>
    <name type="common">Sea cucumber</name>
    <dbReference type="NCBI Taxonomy" id="307972"/>
    <lineage>
        <taxon>Eukaryota</taxon>
        <taxon>Metazoa</taxon>
        <taxon>Echinodermata</taxon>
        <taxon>Eleutherozoa</taxon>
        <taxon>Echinozoa</taxon>
        <taxon>Holothuroidea</taxon>
        <taxon>Aspidochirotacea</taxon>
        <taxon>Aspidochirotida</taxon>
        <taxon>Stichopodidae</taxon>
        <taxon>Apostichopus</taxon>
    </lineage>
</organism>
<dbReference type="GO" id="GO:0005042">
    <property type="term" value="F:netrin receptor activity"/>
    <property type="evidence" value="ECO:0007669"/>
    <property type="project" value="InterPro"/>
</dbReference>
<feature type="region of interest" description="Disordered" evidence="1">
    <location>
        <begin position="21"/>
        <end position="82"/>
    </location>
</feature>
<evidence type="ECO:0000313" key="4">
    <source>
        <dbReference type="Proteomes" id="UP000230750"/>
    </source>
</evidence>
<accession>A0A2G8K107</accession>
<proteinExistence type="predicted"/>
<dbReference type="EMBL" id="MRZV01000996">
    <property type="protein sequence ID" value="PIK41691.1"/>
    <property type="molecule type" value="Genomic_DNA"/>
</dbReference>
<evidence type="ECO:0000256" key="1">
    <source>
        <dbReference type="SAM" id="MobiDB-lite"/>
    </source>
</evidence>
<dbReference type="PANTHER" id="PTHR12582">
    <property type="entry name" value="NETRIN RECEPTOR UNC5"/>
    <property type="match status" value="1"/>
</dbReference>
<feature type="domain" description="ZU5" evidence="2">
    <location>
        <begin position="257"/>
        <end position="361"/>
    </location>
</feature>
<feature type="compositionally biased region" description="Basic and acidic residues" evidence="1">
    <location>
        <begin position="62"/>
        <end position="82"/>
    </location>
</feature>
<dbReference type="PROSITE" id="PS51145">
    <property type="entry name" value="ZU5"/>
    <property type="match status" value="1"/>
</dbReference>
<feature type="compositionally biased region" description="Basic and acidic residues" evidence="1">
    <location>
        <begin position="21"/>
        <end position="55"/>
    </location>
</feature>
<dbReference type="GO" id="GO:0016020">
    <property type="term" value="C:membrane"/>
    <property type="evidence" value="ECO:0007669"/>
    <property type="project" value="InterPro"/>
</dbReference>
<evidence type="ECO:0000313" key="3">
    <source>
        <dbReference type="EMBL" id="PIK41691.1"/>
    </source>
</evidence>
<dbReference type="InterPro" id="IPR000906">
    <property type="entry name" value="ZU5_dom"/>
</dbReference>
<dbReference type="PANTHER" id="PTHR12582:SF41">
    <property type="entry name" value="UNC5C-LIKE PROTEIN"/>
    <property type="match status" value="1"/>
</dbReference>
<gene>
    <name evidence="3" type="ORF">BSL78_21457</name>
</gene>
<dbReference type="InterPro" id="IPR037936">
    <property type="entry name" value="UNC5A-D"/>
</dbReference>
<dbReference type="SMART" id="SM00218">
    <property type="entry name" value="ZU5"/>
    <property type="match status" value="1"/>
</dbReference>
<keyword evidence="4" id="KW-1185">Reference proteome</keyword>
<comment type="caution">
    <text evidence="3">The sequence shown here is derived from an EMBL/GenBank/DDBJ whole genome shotgun (WGS) entry which is preliminary data.</text>
</comment>
<evidence type="ECO:0000259" key="2">
    <source>
        <dbReference type="PROSITE" id="PS51145"/>
    </source>
</evidence>
<dbReference type="Proteomes" id="UP000230750">
    <property type="component" value="Unassembled WGS sequence"/>
</dbReference>
<dbReference type="OrthoDB" id="5973910at2759"/>
<dbReference type="AlphaFoldDB" id="A0A2G8K107"/>
<name>A0A2G8K107_STIJA</name>
<protein>
    <recommendedName>
        <fullName evidence="2">ZU5 domain-containing protein</fullName>
    </recommendedName>
</protein>
<dbReference type="Gene3D" id="2.60.220.30">
    <property type="match status" value="1"/>
</dbReference>
<reference evidence="3 4" key="1">
    <citation type="journal article" date="2017" name="PLoS Biol.">
        <title>The sea cucumber genome provides insights into morphological evolution and visceral regeneration.</title>
        <authorList>
            <person name="Zhang X."/>
            <person name="Sun L."/>
            <person name="Yuan J."/>
            <person name="Sun Y."/>
            <person name="Gao Y."/>
            <person name="Zhang L."/>
            <person name="Li S."/>
            <person name="Dai H."/>
            <person name="Hamel J.F."/>
            <person name="Liu C."/>
            <person name="Yu Y."/>
            <person name="Liu S."/>
            <person name="Lin W."/>
            <person name="Guo K."/>
            <person name="Jin S."/>
            <person name="Xu P."/>
            <person name="Storey K.B."/>
            <person name="Huan P."/>
            <person name="Zhang T."/>
            <person name="Zhou Y."/>
            <person name="Zhang J."/>
            <person name="Lin C."/>
            <person name="Li X."/>
            <person name="Xing L."/>
            <person name="Huo D."/>
            <person name="Sun M."/>
            <person name="Wang L."/>
            <person name="Mercier A."/>
            <person name="Li F."/>
            <person name="Yang H."/>
            <person name="Xiang J."/>
        </authorList>
    </citation>
    <scope>NUCLEOTIDE SEQUENCE [LARGE SCALE GENOMIC DNA]</scope>
    <source>
        <strain evidence="3">Shaxun</strain>
        <tissue evidence="3">Muscle</tissue>
    </source>
</reference>